<dbReference type="EMBL" id="BSXT01000179">
    <property type="protein sequence ID" value="GMF19916.1"/>
    <property type="molecule type" value="Genomic_DNA"/>
</dbReference>
<dbReference type="Proteomes" id="UP001165121">
    <property type="component" value="Unassembled WGS sequence"/>
</dbReference>
<sequence>MGNCLRLSRGPSILEEFCAAKKKILLIGGNIPHELRFVCSSVQWRVIHQAVGMVGEQKMKKKNRPPATKAFVPNLGQLLDVEVPQVVLMNAFDREVMHLYSQSLPLLQDQWITQFDVRATLHTLCVLDPSLAYIADFIQGSRLMHNAIH</sequence>
<comment type="caution">
    <text evidence="1">The sequence shown here is derived from an EMBL/GenBank/DDBJ whole genome shotgun (WGS) entry which is preliminary data.</text>
</comment>
<reference evidence="1" key="1">
    <citation type="submission" date="2023-04" db="EMBL/GenBank/DDBJ databases">
        <title>Phytophthora fragariaefolia NBRC 109709.</title>
        <authorList>
            <person name="Ichikawa N."/>
            <person name="Sato H."/>
            <person name="Tonouchi N."/>
        </authorList>
    </citation>
    <scope>NUCLEOTIDE SEQUENCE</scope>
    <source>
        <strain evidence="1">NBRC 109709</strain>
    </source>
</reference>
<name>A0A9W6TUI5_9STRA</name>
<protein>
    <submittedName>
        <fullName evidence="1">Unnamed protein product</fullName>
    </submittedName>
</protein>
<accession>A0A9W6TUI5</accession>
<keyword evidence="2" id="KW-1185">Reference proteome</keyword>
<organism evidence="1 2">
    <name type="scientific">Phytophthora fragariaefolia</name>
    <dbReference type="NCBI Taxonomy" id="1490495"/>
    <lineage>
        <taxon>Eukaryota</taxon>
        <taxon>Sar</taxon>
        <taxon>Stramenopiles</taxon>
        <taxon>Oomycota</taxon>
        <taxon>Peronosporomycetes</taxon>
        <taxon>Peronosporales</taxon>
        <taxon>Peronosporaceae</taxon>
        <taxon>Phytophthora</taxon>
    </lineage>
</organism>
<evidence type="ECO:0000313" key="2">
    <source>
        <dbReference type="Proteomes" id="UP001165121"/>
    </source>
</evidence>
<dbReference type="AlphaFoldDB" id="A0A9W6TUI5"/>
<evidence type="ECO:0000313" key="1">
    <source>
        <dbReference type="EMBL" id="GMF19916.1"/>
    </source>
</evidence>
<proteinExistence type="predicted"/>
<gene>
    <name evidence="1" type="ORF">Pfra01_000221600</name>
</gene>